<dbReference type="EMBL" id="QHLY01000013">
    <property type="protein sequence ID" value="PXA65805.1"/>
    <property type="molecule type" value="Genomic_DNA"/>
</dbReference>
<sequence length="329" mass="34374">MLVAVAAYAATEYLGYRARQAAPSEVDTIAAEPGAEVGAGDGATIVFRNTAQGAGYGQVASVPLGDPAGVRTLAPVACDRIDSTGSARLCLSIDRGVVTTFTATLYDGQWRPQQSWPLPGVPSRTRFSGDGALVAFSAFITGESYATVGFSIATTIVALPGAAPAEAVNLEDFAFSVGGQPVTSADRNFWGVTFAAGDTFYATGASAGRTWLVRGDLKTRTLVAIRENAECPSLSPDGTTVAYKTRIEGTPPGQWSIAVLELATGRQTVLPEQRSVDDQLEWLDDSTVLYGLPRTDAAGDSDVWSVAANGTQAPVLLIEHAWSPAVLWP</sequence>
<evidence type="ECO:0000313" key="1">
    <source>
        <dbReference type="EMBL" id="PXA65805.1"/>
    </source>
</evidence>
<dbReference type="OrthoDB" id="9808778at2"/>
<dbReference type="Gene3D" id="2.120.10.30">
    <property type="entry name" value="TolB, C-terminal domain"/>
    <property type="match status" value="1"/>
</dbReference>
<gene>
    <name evidence="1" type="ORF">CTB96_19880</name>
</gene>
<proteinExistence type="predicted"/>
<organism evidence="1 2">
    <name type="scientific">Cryobacterium arcticum</name>
    <dbReference type="NCBI Taxonomy" id="670052"/>
    <lineage>
        <taxon>Bacteria</taxon>
        <taxon>Bacillati</taxon>
        <taxon>Actinomycetota</taxon>
        <taxon>Actinomycetes</taxon>
        <taxon>Micrococcales</taxon>
        <taxon>Microbacteriaceae</taxon>
        <taxon>Cryobacterium</taxon>
    </lineage>
</organism>
<evidence type="ECO:0008006" key="3">
    <source>
        <dbReference type="Google" id="ProtNLM"/>
    </source>
</evidence>
<dbReference type="AlphaFoldDB" id="A0A317ZP50"/>
<comment type="caution">
    <text evidence="1">The sequence shown here is derived from an EMBL/GenBank/DDBJ whole genome shotgun (WGS) entry which is preliminary data.</text>
</comment>
<accession>A0A317ZP50</accession>
<dbReference type="SUPFAM" id="SSF82171">
    <property type="entry name" value="DPP6 N-terminal domain-like"/>
    <property type="match status" value="1"/>
</dbReference>
<dbReference type="InterPro" id="IPR011042">
    <property type="entry name" value="6-blade_b-propeller_TolB-like"/>
</dbReference>
<evidence type="ECO:0000313" key="2">
    <source>
        <dbReference type="Proteomes" id="UP000246722"/>
    </source>
</evidence>
<reference evidence="1 2" key="1">
    <citation type="submission" date="2018-05" db="EMBL/GenBank/DDBJ databases">
        <title>Genetic diversity of glacier-inhabiting Cryobacterium bacteria in China and description of Cryobacterium mengkeensis sp. nov. and Arthrobacter glacialis sp. nov.</title>
        <authorList>
            <person name="Liu Q."/>
            <person name="Xin Y.-H."/>
        </authorList>
    </citation>
    <scope>NUCLEOTIDE SEQUENCE [LARGE SCALE GENOMIC DNA]</scope>
    <source>
        <strain evidence="1 2">SK-1</strain>
    </source>
</reference>
<dbReference type="Proteomes" id="UP000246722">
    <property type="component" value="Unassembled WGS sequence"/>
</dbReference>
<protein>
    <recommendedName>
        <fullName evidence="3">TolB-like translocation protein</fullName>
    </recommendedName>
</protein>
<keyword evidence="2" id="KW-1185">Reference proteome</keyword>
<name>A0A317ZP50_9MICO</name>